<reference evidence="1 2" key="1">
    <citation type="submission" date="2015-06" db="EMBL/GenBank/DDBJ databases">
        <title>Draft genome assembly of filamentous brackish cyanobacterium Limnoraphis robusta strain CS-951.</title>
        <authorList>
            <person name="Willis A."/>
            <person name="Parks M."/>
            <person name="Burford M.A."/>
        </authorList>
    </citation>
    <scope>NUCLEOTIDE SEQUENCE [LARGE SCALE GENOMIC DNA]</scope>
    <source>
        <strain evidence="1 2">CS-951</strain>
    </source>
</reference>
<sequence length="201" mass="23565">MYSKRVPLNIPSGWAIIHNTFGDEDPLIREGWIVNSHFYNENLLLIQPIRFEGTSSTIDPQGDRLKLGWFPQGNPHGCYRLTLEKGDVETPIFQYESRERETIRRVIERCFQLITEGVQAEEIEKEIKADAKSIEKNNRIFSGTRKRIFDSKESPEKKNRLTYSQVGFYWPVYYEVSNMIYLEPKSNKVKDDMLAPDNKKI</sequence>
<evidence type="ECO:0000313" key="1">
    <source>
        <dbReference type="EMBL" id="KKD37658.1"/>
    </source>
</evidence>
<comment type="caution">
    <text evidence="1">The sequence shown here is derived from an EMBL/GenBank/DDBJ whole genome shotgun (WGS) entry which is preliminary data.</text>
</comment>
<organism evidence="1 2">
    <name type="scientific">Limnoraphis robusta CS-951</name>
    <dbReference type="NCBI Taxonomy" id="1637645"/>
    <lineage>
        <taxon>Bacteria</taxon>
        <taxon>Bacillati</taxon>
        <taxon>Cyanobacteriota</taxon>
        <taxon>Cyanophyceae</taxon>
        <taxon>Oscillatoriophycideae</taxon>
        <taxon>Oscillatoriales</taxon>
        <taxon>Sirenicapillariaceae</taxon>
        <taxon>Limnoraphis</taxon>
    </lineage>
</organism>
<dbReference type="EMBL" id="LATL02000289">
    <property type="protein sequence ID" value="KKD37658.1"/>
    <property type="molecule type" value="Genomic_DNA"/>
</dbReference>
<dbReference type="RefSeq" id="WP_046279011.1">
    <property type="nucleotide sequence ID" value="NZ_LATL02000289.1"/>
</dbReference>
<dbReference type="OrthoDB" id="3532550at2"/>
<name>A0A0F5YFX4_9CYAN</name>
<dbReference type="Proteomes" id="UP000033607">
    <property type="component" value="Unassembled WGS sequence"/>
</dbReference>
<evidence type="ECO:0000313" key="2">
    <source>
        <dbReference type="Proteomes" id="UP000033607"/>
    </source>
</evidence>
<accession>A0A0F5YFX4</accession>
<protein>
    <submittedName>
        <fullName evidence="1">Uncharacterized protein</fullName>
    </submittedName>
</protein>
<proteinExistence type="predicted"/>
<dbReference type="AlphaFoldDB" id="A0A0F5YFX4"/>
<gene>
    <name evidence="1" type="ORF">WN50_13215</name>
</gene>